<dbReference type="EMBL" id="ASPP01006857">
    <property type="protein sequence ID" value="ETO28114.1"/>
    <property type="molecule type" value="Genomic_DNA"/>
</dbReference>
<accession>X6NQW9</accession>
<proteinExistence type="predicted"/>
<dbReference type="Proteomes" id="UP000023152">
    <property type="component" value="Unassembled WGS sequence"/>
</dbReference>
<keyword evidence="2" id="KW-1185">Reference proteome</keyword>
<dbReference type="AlphaFoldDB" id="X6NQW9"/>
<name>X6NQW9_RETFI</name>
<gene>
    <name evidence="1" type="ORF">RFI_09018</name>
</gene>
<organism evidence="1 2">
    <name type="scientific">Reticulomyxa filosa</name>
    <dbReference type="NCBI Taxonomy" id="46433"/>
    <lineage>
        <taxon>Eukaryota</taxon>
        <taxon>Sar</taxon>
        <taxon>Rhizaria</taxon>
        <taxon>Retaria</taxon>
        <taxon>Foraminifera</taxon>
        <taxon>Monothalamids</taxon>
        <taxon>Reticulomyxidae</taxon>
        <taxon>Reticulomyxa</taxon>
    </lineage>
</organism>
<protein>
    <submittedName>
        <fullName evidence="1">Uncharacterized protein</fullName>
    </submittedName>
</protein>
<reference evidence="1 2" key="1">
    <citation type="journal article" date="2013" name="Curr. Biol.">
        <title>The Genome of the Foraminiferan Reticulomyxa filosa.</title>
        <authorList>
            <person name="Glockner G."/>
            <person name="Hulsmann N."/>
            <person name="Schleicher M."/>
            <person name="Noegel A.A."/>
            <person name="Eichinger L."/>
            <person name="Gallinger C."/>
            <person name="Pawlowski J."/>
            <person name="Sierra R."/>
            <person name="Euteneuer U."/>
            <person name="Pillet L."/>
            <person name="Moustafa A."/>
            <person name="Platzer M."/>
            <person name="Groth M."/>
            <person name="Szafranski K."/>
            <person name="Schliwa M."/>
        </authorList>
    </citation>
    <scope>NUCLEOTIDE SEQUENCE [LARGE SCALE GENOMIC DNA]</scope>
</reference>
<evidence type="ECO:0000313" key="2">
    <source>
        <dbReference type="Proteomes" id="UP000023152"/>
    </source>
</evidence>
<sequence>MYPLKKKKKNKHCTKPIQSMLYDVFRKLEKPIPMNEIQDRLFDKFGIYLPTTMLSDTLKLYGASLADKKLNLFRPITVGMPPIDTSLEVLVNHLDKFLAEQNKSIAKRIVHNSNEMQSLILPEMESVALDKISAIFEGQHGIIMKDNPKLWFDLLEYLIDKRSMDYICTMDAPTDMTELKWSIRWRPPILFNDNTTALITVDDIFSLISQHAVGAILCSDLQSMLLKHYDRVIVPTRACQYSLLDTLTKMIKKSDSDWKIQKCGPDAILYHHNKYLYQKAIQCLLIYQPTGLTISKILEYLTQLLGIPQQTIREHIPNLYDFILNYCLGFVKFDHSMETNTTRIFPFHKSNTIMFVVQIQSIEPFHIRTVVDELVKENTFFNGKVKSSDGIPFLQLKAELEKRRLWNAKMHKFILTSPFLNVCRRGETLWVSLQSIETVNKNLLSILRDIATLNLTRCTLENLPIIFAETTGTQLIINRKNFSEFVLKDVGLQLRYNNQTNESMVIPRMCVVRWKKSQSFQIPEKLIESYDKEDFVQCADFGDEYVIAFTSKLLDEKPTQTNPFTTLLDKKQLKIVKTNLQKDNDGTIASENISTSFGLDAANLSNLIHLKGPICNLLKSQKNNTIFLSQIQDLYRQFYSKSWWSCNIYEELKILKCEIVPDGIGDYIVDIKHLKSLKNSGNV</sequence>
<evidence type="ECO:0000313" key="1">
    <source>
        <dbReference type="EMBL" id="ETO28114.1"/>
    </source>
</evidence>
<comment type="caution">
    <text evidence="1">The sequence shown here is derived from an EMBL/GenBank/DDBJ whole genome shotgun (WGS) entry which is preliminary data.</text>
</comment>